<organism evidence="1">
    <name type="scientific">Spironucleus salmonicida</name>
    <dbReference type="NCBI Taxonomy" id="348837"/>
    <lineage>
        <taxon>Eukaryota</taxon>
        <taxon>Metamonada</taxon>
        <taxon>Diplomonadida</taxon>
        <taxon>Hexamitidae</taxon>
        <taxon>Hexamitinae</taxon>
        <taxon>Spironucleus</taxon>
    </lineage>
</organism>
<name>V6LZU4_9EUKA</name>
<proteinExistence type="predicted"/>
<dbReference type="Proteomes" id="UP000018208">
    <property type="component" value="Unassembled WGS sequence"/>
</dbReference>
<dbReference type="EMBL" id="KI546076">
    <property type="protein sequence ID" value="EST46374.1"/>
    <property type="molecule type" value="Genomic_DNA"/>
</dbReference>
<evidence type="ECO:0000313" key="2">
    <source>
        <dbReference type="EMBL" id="KAH0570207.1"/>
    </source>
</evidence>
<evidence type="ECO:0000313" key="3">
    <source>
        <dbReference type="Proteomes" id="UP000018208"/>
    </source>
</evidence>
<dbReference type="VEuPathDB" id="GiardiaDB:SS50377_28182"/>
<reference evidence="2" key="2">
    <citation type="submission" date="2020-12" db="EMBL/GenBank/DDBJ databases">
        <title>New Spironucleus salmonicida genome in near-complete chromosomes.</title>
        <authorList>
            <person name="Xu F."/>
            <person name="Kurt Z."/>
            <person name="Jimenez-Gonzalez A."/>
            <person name="Astvaldsson A."/>
            <person name="Andersson J.O."/>
            <person name="Svard S.G."/>
        </authorList>
    </citation>
    <scope>NUCLEOTIDE SEQUENCE</scope>
    <source>
        <strain evidence="2">ATCC 50377</strain>
    </source>
</reference>
<dbReference type="OrthoDB" id="244495at2759"/>
<accession>V6LZU4</accession>
<gene>
    <name evidence="1" type="ORF">SS50377_13617</name>
    <name evidence="2" type="ORF">SS50377_28182</name>
</gene>
<protein>
    <recommendedName>
        <fullName evidence="4">Cyclin</fullName>
    </recommendedName>
</protein>
<keyword evidence="3" id="KW-1185">Reference proteome</keyword>
<sequence length="185" mass="21381">MQLKFSPQQYAELCEGFLTLISPNSQQCTDLDHIDFYGADSCNITATIKYLLNTGTDPVVITLAFILVIKATMVVADSLNGLVCPQKVFIAALISSNIMFEDDTIVFRKWQQLAGFTWTLDQLKYMTIELFRILQFQMNIDLIDFNDFKTIFNRFILGKSVYKEIKLYSHRFCFNTQLKYTENSD</sequence>
<reference evidence="1 2" key="1">
    <citation type="journal article" date="2014" name="PLoS Genet.">
        <title>The Genome of Spironucleus salmonicida Highlights a Fish Pathogen Adapted to Fluctuating Environments.</title>
        <authorList>
            <person name="Xu F."/>
            <person name="Jerlstrom-Hultqvist J."/>
            <person name="Einarsson E."/>
            <person name="Astvaldsson A."/>
            <person name="Svard S.G."/>
            <person name="Andersson J.O."/>
        </authorList>
    </citation>
    <scope>NUCLEOTIDE SEQUENCE</scope>
    <source>
        <strain evidence="2">ATCC 50377</strain>
    </source>
</reference>
<evidence type="ECO:0000313" key="1">
    <source>
        <dbReference type="EMBL" id="EST46374.1"/>
    </source>
</evidence>
<dbReference type="EMBL" id="AUWU02000008">
    <property type="protein sequence ID" value="KAH0570207.1"/>
    <property type="molecule type" value="Genomic_DNA"/>
</dbReference>
<dbReference type="AlphaFoldDB" id="V6LZU4"/>
<evidence type="ECO:0008006" key="4">
    <source>
        <dbReference type="Google" id="ProtNLM"/>
    </source>
</evidence>